<reference evidence="1 2" key="1">
    <citation type="journal article" date="2021" name="Elife">
        <title>Chloroplast acquisition without the gene transfer in kleptoplastic sea slugs, Plakobranchus ocellatus.</title>
        <authorList>
            <person name="Maeda T."/>
            <person name="Takahashi S."/>
            <person name="Yoshida T."/>
            <person name="Shimamura S."/>
            <person name="Takaki Y."/>
            <person name="Nagai Y."/>
            <person name="Toyoda A."/>
            <person name="Suzuki Y."/>
            <person name="Arimoto A."/>
            <person name="Ishii H."/>
            <person name="Satoh N."/>
            <person name="Nishiyama T."/>
            <person name="Hasebe M."/>
            <person name="Maruyama T."/>
            <person name="Minagawa J."/>
            <person name="Obokata J."/>
            <person name="Shigenobu S."/>
        </authorList>
    </citation>
    <scope>NUCLEOTIDE SEQUENCE [LARGE SCALE GENOMIC DNA]</scope>
</reference>
<dbReference type="EMBL" id="BMAT01004458">
    <property type="protein sequence ID" value="GFR73711.1"/>
    <property type="molecule type" value="Genomic_DNA"/>
</dbReference>
<organism evidence="1 2">
    <name type="scientific">Elysia marginata</name>
    <dbReference type="NCBI Taxonomy" id="1093978"/>
    <lineage>
        <taxon>Eukaryota</taxon>
        <taxon>Metazoa</taxon>
        <taxon>Spiralia</taxon>
        <taxon>Lophotrochozoa</taxon>
        <taxon>Mollusca</taxon>
        <taxon>Gastropoda</taxon>
        <taxon>Heterobranchia</taxon>
        <taxon>Euthyneura</taxon>
        <taxon>Panpulmonata</taxon>
        <taxon>Sacoglossa</taxon>
        <taxon>Placobranchoidea</taxon>
        <taxon>Plakobranchidae</taxon>
        <taxon>Elysia</taxon>
    </lineage>
</organism>
<name>A0AAV4FL28_9GAST</name>
<comment type="caution">
    <text evidence="1">The sequence shown here is derived from an EMBL/GenBank/DDBJ whole genome shotgun (WGS) entry which is preliminary data.</text>
</comment>
<proteinExistence type="predicted"/>
<protein>
    <submittedName>
        <fullName evidence="1">PiggyBac transposable element-derived protein 3</fullName>
    </submittedName>
</protein>
<accession>A0AAV4FL28</accession>
<evidence type="ECO:0000313" key="1">
    <source>
        <dbReference type="EMBL" id="GFR73711.1"/>
    </source>
</evidence>
<evidence type="ECO:0000313" key="2">
    <source>
        <dbReference type="Proteomes" id="UP000762676"/>
    </source>
</evidence>
<keyword evidence="2" id="KW-1185">Reference proteome</keyword>
<dbReference type="AlphaFoldDB" id="A0AAV4FL28"/>
<sequence length="93" mass="10587">MSPAHGHLPLDQLGFKKCVAMVYICLLQAQQTVPKPITTKRQKVAVDVRLSRVGHHLESMPKQRRCSHCRKKANLFCKACNVPLHRKCSAEFH</sequence>
<gene>
    <name evidence="1" type="ORF">ElyMa_002143600</name>
</gene>
<dbReference type="Proteomes" id="UP000762676">
    <property type="component" value="Unassembled WGS sequence"/>
</dbReference>